<evidence type="ECO:0000256" key="8">
    <source>
        <dbReference type="ARBA" id="ARBA00023125"/>
    </source>
</evidence>
<keyword evidence="7 9" id="KW-0239">DNA-directed DNA polymerase</keyword>
<dbReference type="SMART" id="SM00480">
    <property type="entry name" value="POL3Bc"/>
    <property type="match status" value="1"/>
</dbReference>
<evidence type="ECO:0000256" key="7">
    <source>
        <dbReference type="ARBA" id="ARBA00022932"/>
    </source>
</evidence>
<dbReference type="AlphaFoldDB" id="A0A7U9KM77"/>
<evidence type="ECO:0000256" key="3">
    <source>
        <dbReference type="ARBA" id="ARBA00022490"/>
    </source>
</evidence>
<dbReference type="Gene3D" id="3.10.150.10">
    <property type="entry name" value="DNA Polymerase III, subunit A, domain 2"/>
    <property type="match status" value="1"/>
</dbReference>
<dbReference type="Gene3D" id="3.70.10.10">
    <property type="match status" value="1"/>
</dbReference>
<reference evidence="14" key="1">
    <citation type="submission" date="2015-07" db="EMBL/GenBank/DDBJ databases">
        <title>Draft Genome Sequences of Anaerolinea thermolimosa IMO-1, Bellilinea caldifistulae GOMI-1, Leptolinea tardivitalis YMTK-2, Levilinea saccharolytica KIBI-1,Longilinea arvoryzae KOME-1, Previously Described as Members of the Anaerolineaceae (Chloroflexi).</title>
        <authorList>
            <person name="Sekiguchi Y."/>
            <person name="Ohashi A."/>
            <person name="Matsuura N."/>
            <person name="Tourlousse M.D."/>
        </authorList>
    </citation>
    <scope>NUCLEOTIDE SEQUENCE [LARGE SCALE GENOMIC DNA]</scope>
    <source>
        <strain evidence="14">IMO-1</strain>
    </source>
</reference>
<evidence type="ECO:0000256" key="6">
    <source>
        <dbReference type="ARBA" id="ARBA00022705"/>
    </source>
</evidence>
<evidence type="ECO:0000256" key="4">
    <source>
        <dbReference type="ARBA" id="ARBA00022679"/>
    </source>
</evidence>
<proteinExistence type="inferred from homology"/>
<dbReference type="PIRSF" id="PIRSF000804">
    <property type="entry name" value="DNA_pol_III_b"/>
    <property type="match status" value="1"/>
</dbReference>
<keyword evidence="6 9" id="KW-0235">DNA replication</keyword>
<evidence type="ECO:0000313" key="13">
    <source>
        <dbReference type="EMBL" id="GAP08346.1"/>
    </source>
</evidence>
<feature type="domain" description="DNA polymerase III beta sliding clamp C-terminal" evidence="12">
    <location>
        <begin position="249"/>
        <end position="372"/>
    </location>
</feature>
<keyword evidence="4 9" id="KW-0808">Transferase</keyword>
<dbReference type="InterPro" id="IPR022635">
    <property type="entry name" value="DNA_polIII_beta_C"/>
</dbReference>
<dbReference type="InterPro" id="IPR046938">
    <property type="entry name" value="DNA_clamp_sf"/>
</dbReference>
<protein>
    <recommendedName>
        <fullName evidence="9">Beta sliding clamp</fullName>
    </recommendedName>
</protein>
<comment type="subcellular location">
    <subcellularLocation>
        <location evidence="1 9">Cytoplasm</location>
    </subcellularLocation>
</comment>
<organism evidence="13 14">
    <name type="scientific">Anaerolinea thermolimosa</name>
    <dbReference type="NCBI Taxonomy" id="229919"/>
    <lineage>
        <taxon>Bacteria</taxon>
        <taxon>Bacillati</taxon>
        <taxon>Chloroflexota</taxon>
        <taxon>Anaerolineae</taxon>
        <taxon>Anaerolineales</taxon>
        <taxon>Anaerolineaceae</taxon>
        <taxon>Anaerolinea</taxon>
    </lineage>
</organism>
<dbReference type="Pfam" id="PF00712">
    <property type="entry name" value="DNA_pol3_beta"/>
    <property type="match status" value="1"/>
</dbReference>
<keyword evidence="14" id="KW-1185">Reference proteome</keyword>
<evidence type="ECO:0000259" key="11">
    <source>
        <dbReference type="Pfam" id="PF02767"/>
    </source>
</evidence>
<keyword evidence="8" id="KW-0238">DNA-binding</keyword>
<name>A0A7U9KM77_9CHLR</name>
<dbReference type="SUPFAM" id="SSF55979">
    <property type="entry name" value="DNA clamp"/>
    <property type="match status" value="3"/>
</dbReference>
<dbReference type="GO" id="GO:0005737">
    <property type="term" value="C:cytoplasm"/>
    <property type="evidence" value="ECO:0007669"/>
    <property type="project" value="UniProtKB-SubCell"/>
</dbReference>
<keyword evidence="5 9" id="KW-0548">Nucleotidyltransferase</keyword>
<evidence type="ECO:0000256" key="1">
    <source>
        <dbReference type="ARBA" id="ARBA00004496"/>
    </source>
</evidence>
<comment type="similarity">
    <text evidence="2 9">Belongs to the beta sliding clamp family.</text>
</comment>
<gene>
    <name evidence="13" type="ORF">ATHL_03248</name>
</gene>
<dbReference type="PANTHER" id="PTHR30478:SF0">
    <property type="entry name" value="BETA SLIDING CLAMP"/>
    <property type="match status" value="1"/>
</dbReference>
<dbReference type="RefSeq" id="WP_162787769.1">
    <property type="nucleotide sequence ID" value="NZ_DF967966.1"/>
</dbReference>
<dbReference type="EMBL" id="DF967966">
    <property type="protein sequence ID" value="GAP08346.1"/>
    <property type="molecule type" value="Genomic_DNA"/>
</dbReference>
<evidence type="ECO:0000256" key="5">
    <source>
        <dbReference type="ARBA" id="ARBA00022695"/>
    </source>
</evidence>
<dbReference type="GO" id="GO:0006271">
    <property type="term" value="P:DNA strand elongation involved in DNA replication"/>
    <property type="evidence" value="ECO:0007669"/>
    <property type="project" value="TreeGrafter"/>
</dbReference>
<evidence type="ECO:0000259" key="10">
    <source>
        <dbReference type="Pfam" id="PF00712"/>
    </source>
</evidence>
<evidence type="ECO:0000256" key="9">
    <source>
        <dbReference type="PIRNR" id="PIRNR000804"/>
    </source>
</evidence>
<feature type="domain" description="DNA polymerase III beta sliding clamp N-terminal" evidence="10">
    <location>
        <begin position="1"/>
        <end position="120"/>
    </location>
</feature>
<dbReference type="CDD" id="cd00140">
    <property type="entry name" value="beta_clamp"/>
    <property type="match status" value="1"/>
</dbReference>
<dbReference type="Proteomes" id="UP000253922">
    <property type="component" value="Unassembled WGS sequence"/>
</dbReference>
<dbReference type="GO" id="GO:0009360">
    <property type="term" value="C:DNA polymerase III complex"/>
    <property type="evidence" value="ECO:0007669"/>
    <property type="project" value="InterPro"/>
</dbReference>
<feature type="domain" description="DNA polymerase III beta sliding clamp central" evidence="11">
    <location>
        <begin position="130"/>
        <end position="246"/>
    </location>
</feature>
<accession>A0A7U9KM77</accession>
<evidence type="ECO:0000259" key="12">
    <source>
        <dbReference type="Pfam" id="PF02768"/>
    </source>
</evidence>
<evidence type="ECO:0000256" key="2">
    <source>
        <dbReference type="ARBA" id="ARBA00010752"/>
    </source>
</evidence>
<keyword evidence="3 9" id="KW-0963">Cytoplasm</keyword>
<dbReference type="GO" id="GO:0008408">
    <property type="term" value="F:3'-5' exonuclease activity"/>
    <property type="evidence" value="ECO:0007669"/>
    <property type="project" value="InterPro"/>
</dbReference>
<dbReference type="GO" id="GO:0003887">
    <property type="term" value="F:DNA-directed DNA polymerase activity"/>
    <property type="evidence" value="ECO:0007669"/>
    <property type="project" value="UniProtKB-UniRule"/>
</dbReference>
<evidence type="ECO:0000313" key="14">
    <source>
        <dbReference type="Proteomes" id="UP000253922"/>
    </source>
</evidence>
<dbReference type="InterPro" id="IPR022637">
    <property type="entry name" value="DNA_polIII_beta_cen"/>
</dbReference>
<dbReference type="PANTHER" id="PTHR30478">
    <property type="entry name" value="DNA POLYMERASE III SUBUNIT BETA"/>
    <property type="match status" value="1"/>
</dbReference>
<dbReference type="Pfam" id="PF02768">
    <property type="entry name" value="DNA_pol3_beta_3"/>
    <property type="match status" value="1"/>
</dbReference>
<dbReference type="GO" id="GO:0003677">
    <property type="term" value="F:DNA binding"/>
    <property type="evidence" value="ECO:0007669"/>
    <property type="project" value="UniProtKB-UniRule"/>
</dbReference>
<comment type="subunit">
    <text evidence="9">Forms a ring-shaped head-to-tail homodimer around DNA.</text>
</comment>
<dbReference type="Pfam" id="PF02767">
    <property type="entry name" value="DNA_pol3_beta_2"/>
    <property type="match status" value="1"/>
</dbReference>
<dbReference type="InterPro" id="IPR022634">
    <property type="entry name" value="DNA_polIII_beta_N"/>
</dbReference>
<comment type="function">
    <text evidence="9">Confers DNA tethering and processivity to DNA polymerases and other proteins. Acts as a clamp, forming a ring around DNA (a reaction catalyzed by the clamp-loading complex) which diffuses in an ATP-independent manner freely and bidirectionally along dsDNA. Initially characterized for its ability to contact the catalytic subunit of DNA polymerase III (Pol III), a complex, multichain enzyme responsible for most of the replicative synthesis in bacteria; Pol III exhibits 3'-5' exonuclease proofreading activity. The beta chain is required for initiation of replication as well as for processivity of DNA replication.</text>
</comment>
<sequence>MKVSVSQQQLAHGLSIVSRAVSPRSTLPVLGNVLLATDEGRLRLAATNLELGISCWIGAQIKDEGSITVPARLFSDLVNILPNDTVTLGVNPNTFTLSIRCGTSSTEIKGIDAQEFPPMPAGDLSDGVQLKVADFKEMISQVAFAASTDEARPVLQGVQMTLAEREITLAATDGFRISVRKAELPEPVSRPISVIVPARALSELARIAQDGEAMLTLSAPPGRGQIIFRLDNAELVSQLIDGNFPDYRAILPRAYKTHTIVSTQALLKACRQAEIIARGGNNVVRLSLEKHEDRPGEIEVSAQTEETGVSEAKVEANIEGPTLAIAFNVRFLREVLEVIKTPNLVLDTNDQKSPARVQPVGDESFQHIIMPMHLG</sequence>
<dbReference type="InterPro" id="IPR001001">
    <property type="entry name" value="DNA_polIII_beta"/>
</dbReference>
<dbReference type="NCBIfam" id="TIGR00663">
    <property type="entry name" value="dnan"/>
    <property type="match status" value="1"/>
</dbReference>